<dbReference type="InParanoid" id="A0A2K1QXG0"/>
<dbReference type="Pfam" id="PF13002">
    <property type="entry name" value="LDB19"/>
    <property type="match status" value="1"/>
</dbReference>
<protein>
    <recommendedName>
        <fullName evidence="1">LDB19 N-terminal domain-containing protein</fullName>
    </recommendedName>
</protein>
<reference evidence="2 3" key="1">
    <citation type="submission" date="2017-06" db="EMBL/GenBank/DDBJ databases">
        <title>Draft genome sequence of a variant of Elsinoe murrayae.</title>
        <authorList>
            <person name="Cheng Q."/>
        </authorList>
    </citation>
    <scope>NUCLEOTIDE SEQUENCE [LARGE SCALE GENOMIC DNA]</scope>
    <source>
        <strain evidence="2 3">CQ-2017a</strain>
    </source>
</reference>
<dbReference type="AlphaFoldDB" id="A0A2K1QXG0"/>
<feature type="domain" description="LDB19 N-terminal" evidence="1">
    <location>
        <begin position="66"/>
        <end position="240"/>
    </location>
</feature>
<dbReference type="EMBL" id="NKHZ01000029">
    <property type="protein sequence ID" value="PNS19734.1"/>
    <property type="molecule type" value="Genomic_DNA"/>
</dbReference>
<sequence>MSSSKLGRLSRPFQHLSRKQRSSPVSLEWRISNERDVVVGSYLTGVVSVHIVGDYGPVDHLAGGLSMRIKNKKPVQANCRACKHQSMEIETWNIPIRGGTLTHGTHDFPFSVLLPANLPASLDTSTLSVGFELTAELHSPSTTSLPMAQTKRPVLVKQIPCLVGAPRISAQTFASEGIDAVAVIDPVLRPTAANKATISLAGLRCRTRDANTAAIWRIRKAAWKLQETITTSATACERHTLSDIDDRKTVLTKSKDISSHSIEGPWIMSEADSTAEVEFEFGIANRGGLMGGAPKWNDDSHTAEGTELSHTLVVELILVKETVGDELVDREIGTGSVRILRLPYKIIMTSTSEDCANQILPSYEAVDGSLPCYT</sequence>
<comment type="caution">
    <text evidence="2">The sequence shown here is derived from an EMBL/GenBank/DDBJ whole genome shotgun (WGS) entry which is preliminary data.</text>
</comment>
<evidence type="ECO:0000259" key="1">
    <source>
        <dbReference type="Pfam" id="PF13002"/>
    </source>
</evidence>
<dbReference type="InterPro" id="IPR014752">
    <property type="entry name" value="Arrestin-like_C"/>
</dbReference>
<keyword evidence="3" id="KW-1185">Reference proteome</keyword>
<name>A0A2K1QXG0_9PEZI</name>
<dbReference type="OrthoDB" id="3832628at2759"/>
<gene>
    <name evidence="2" type="ORF">CAC42_7701</name>
</gene>
<dbReference type="Gene3D" id="2.60.40.640">
    <property type="match status" value="1"/>
</dbReference>
<proteinExistence type="predicted"/>
<dbReference type="InterPro" id="IPR024391">
    <property type="entry name" value="LDB19_N"/>
</dbReference>
<organism evidence="2 3">
    <name type="scientific">Sphaceloma murrayae</name>
    <dbReference type="NCBI Taxonomy" id="2082308"/>
    <lineage>
        <taxon>Eukaryota</taxon>
        <taxon>Fungi</taxon>
        <taxon>Dikarya</taxon>
        <taxon>Ascomycota</taxon>
        <taxon>Pezizomycotina</taxon>
        <taxon>Dothideomycetes</taxon>
        <taxon>Dothideomycetidae</taxon>
        <taxon>Myriangiales</taxon>
        <taxon>Elsinoaceae</taxon>
        <taxon>Sphaceloma</taxon>
    </lineage>
</organism>
<evidence type="ECO:0000313" key="2">
    <source>
        <dbReference type="EMBL" id="PNS19734.1"/>
    </source>
</evidence>
<evidence type="ECO:0000313" key="3">
    <source>
        <dbReference type="Proteomes" id="UP000243797"/>
    </source>
</evidence>
<accession>A0A2K1QXG0</accession>
<dbReference type="Proteomes" id="UP000243797">
    <property type="component" value="Unassembled WGS sequence"/>
</dbReference>